<evidence type="ECO:0000256" key="7">
    <source>
        <dbReference type="ARBA" id="ARBA00022927"/>
    </source>
</evidence>
<keyword evidence="6 10" id="KW-0812">Transmembrane</keyword>
<dbReference type="RefSeq" id="WP_311368163.1">
    <property type="nucleotide sequence ID" value="NZ_JAVRHX010000001.1"/>
</dbReference>
<dbReference type="PROSITE" id="PS52015">
    <property type="entry name" value="TONB_CTD"/>
    <property type="match status" value="1"/>
</dbReference>
<name>A0ABU2ZQ11_9ALTE</name>
<organism evidence="12 13">
    <name type="scientific">Glaciecola petra</name>
    <dbReference type="NCBI Taxonomy" id="3075602"/>
    <lineage>
        <taxon>Bacteria</taxon>
        <taxon>Pseudomonadati</taxon>
        <taxon>Pseudomonadota</taxon>
        <taxon>Gammaproteobacteria</taxon>
        <taxon>Alteromonadales</taxon>
        <taxon>Alteromonadaceae</taxon>
        <taxon>Glaciecola</taxon>
    </lineage>
</organism>
<evidence type="ECO:0000256" key="2">
    <source>
        <dbReference type="ARBA" id="ARBA00006555"/>
    </source>
</evidence>
<feature type="domain" description="TonB C-terminal" evidence="11">
    <location>
        <begin position="118"/>
        <end position="210"/>
    </location>
</feature>
<dbReference type="InterPro" id="IPR051045">
    <property type="entry name" value="TonB-dependent_transducer"/>
</dbReference>
<accession>A0ABU2ZQ11</accession>
<keyword evidence="9 10" id="KW-0472">Membrane</keyword>
<evidence type="ECO:0000256" key="10">
    <source>
        <dbReference type="RuleBase" id="RU362123"/>
    </source>
</evidence>
<sequence>MNYINQQNAKPNVLRLPLIILAGAGVTFLLFAGMHTMIKQDIVMTKSIPEPVFIDSILDIEETITVEQNRPKPPPEILEQPKVVPLIEDEPAAKTVFTNYVSTPTINLSKGMDISLANIDTQPRPMVRTNPQYPSDAARNGIEGYVSLSFGVSPSGQVIDIEIIDAEPKRTFNNAAKRALSRWRYQPKIVDGRAVAMSGLQVRLDFSLDN</sequence>
<evidence type="ECO:0000259" key="11">
    <source>
        <dbReference type="PROSITE" id="PS52015"/>
    </source>
</evidence>
<dbReference type="EMBL" id="JAVRHX010000001">
    <property type="protein sequence ID" value="MDT0594703.1"/>
    <property type="molecule type" value="Genomic_DNA"/>
</dbReference>
<evidence type="ECO:0000256" key="8">
    <source>
        <dbReference type="ARBA" id="ARBA00022989"/>
    </source>
</evidence>
<comment type="subcellular location">
    <subcellularLocation>
        <location evidence="1 10">Cell inner membrane</location>
        <topology evidence="1 10">Single-pass membrane protein</topology>
        <orientation evidence="1 10">Periplasmic side</orientation>
    </subcellularLocation>
</comment>
<evidence type="ECO:0000256" key="6">
    <source>
        <dbReference type="ARBA" id="ARBA00022692"/>
    </source>
</evidence>
<keyword evidence="5 10" id="KW-0997">Cell inner membrane</keyword>
<keyword evidence="4 10" id="KW-1003">Cell membrane</keyword>
<comment type="similarity">
    <text evidence="2 10">Belongs to the TonB family.</text>
</comment>
<dbReference type="NCBIfam" id="TIGR01352">
    <property type="entry name" value="tonB_Cterm"/>
    <property type="match status" value="1"/>
</dbReference>
<dbReference type="PANTHER" id="PTHR33446">
    <property type="entry name" value="PROTEIN TONB-RELATED"/>
    <property type="match status" value="1"/>
</dbReference>
<protein>
    <recommendedName>
        <fullName evidence="10">Protein TonB</fullName>
    </recommendedName>
</protein>
<keyword evidence="7 10" id="KW-0653">Protein transport</keyword>
<evidence type="ECO:0000256" key="4">
    <source>
        <dbReference type="ARBA" id="ARBA00022475"/>
    </source>
</evidence>
<comment type="caution">
    <text evidence="12">The sequence shown here is derived from an EMBL/GenBank/DDBJ whole genome shotgun (WGS) entry which is preliminary data.</text>
</comment>
<keyword evidence="8 10" id="KW-1133">Transmembrane helix</keyword>
<keyword evidence="13" id="KW-1185">Reference proteome</keyword>
<dbReference type="Gene3D" id="3.30.1150.10">
    <property type="match status" value="1"/>
</dbReference>
<proteinExistence type="inferred from homology"/>
<dbReference type="Pfam" id="PF03544">
    <property type="entry name" value="TonB_C"/>
    <property type="match status" value="1"/>
</dbReference>
<feature type="transmembrane region" description="Helical" evidence="10">
    <location>
        <begin position="16"/>
        <end position="38"/>
    </location>
</feature>
<comment type="function">
    <text evidence="10">Interacts with outer membrane receptor proteins that carry out high-affinity binding and energy dependent uptake into the periplasmic space of specific substrates. It could act to transduce energy from the cytoplasmic membrane to specific energy-requiring processes in the outer membrane, resulting in the release into the periplasm of ligands bound by these outer membrane proteins.</text>
</comment>
<evidence type="ECO:0000313" key="12">
    <source>
        <dbReference type="EMBL" id="MDT0594703.1"/>
    </source>
</evidence>
<evidence type="ECO:0000256" key="3">
    <source>
        <dbReference type="ARBA" id="ARBA00022448"/>
    </source>
</evidence>
<dbReference type="Proteomes" id="UP001253545">
    <property type="component" value="Unassembled WGS sequence"/>
</dbReference>
<evidence type="ECO:0000256" key="5">
    <source>
        <dbReference type="ARBA" id="ARBA00022519"/>
    </source>
</evidence>
<dbReference type="InterPro" id="IPR006260">
    <property type="entry name" value="TonB/TolA_C"/>
</dbReference>
<dbReference type="InterPro" id="IPR037682">
    <property type="entry name" value="TonB_C"/>
</dbReference>
<keyword evidence="10" id="KW-0735">Signal-anchor</keyword>
<gene>
    <name evidence="12" type="ORF">RM552_07625</name>
</gene>
<evidence type="ECO:0000313" key="13">
    <source>
        <dbReference type="Proteomes" id="UP001253545"/>
    </source>
</evidence>
<keyword evidence="3 10" id="KW-0813">Transport</keyword>
<evidence type="ECO:0000256" key="1">
    <source>
        <dbReference type="ARBA" id="ARBA00004383"/>
    </source>
</evidence>
<evidence type="ECO:0000256" key="9">
    <source>
        <dbReference type="ARBA" id="ARBA00023136"/>
    </source>
</evidence>
<reference evidence="12 13" key="1">
    <citation type="submission" date="2023-09" db="EMBL/GenBank/DDBJ databases">
        <authorList>
            <person name="Rey-Velasco X."/>
        </authorList>
    </citation>
    <scope>NUCLEOTIDE SEQUENCE [LARGE SCALE GENOMIC DNA]</scope>
    <source>
        <strain evidence="12 13">P117</strain>
    </source>
</reference>
<dbReference type="PRINTS" id="PR01374">
    <property type="entry name" value="TONBPROTEIN"/>
</dbReference>
<dbReference type="SUPFAM" id="SSF74653">
    <property type="entry name" value="TolA/TonB C-terminal domain"/>
    <property type="match status" value="1"/>
</dbReference>
<dbReference type="PANTHER" id="PTHR33446:SF14">
    <property type="entry name" value="PROTEIN TONB"/>
    <property type="match status" value="1"/>
</dbReference>
<dbReference type="InterPro" id="IPR003538">
    <property type="entry name" value="TonB"/>
</dbReference>